<dbReference type="AlphaFoldDB" id="A0A1B1YS18"/>
<evidence type="ECO:0000256" key="9">
    <source>
        <dbReference type="ARBA" id="ARBA00022692"/>
    </source>
</evidence>
<sequence>MRQGGSTITMQVARNFYLSREKSFRRKALEILLAIRIEQNLSKDQILGLYVNKIFLGNRAYGFGAAADLYYGRPADQLDVAEMALLAGLPKAPSRDNPLANRQRALERRDYVLGRMHALGYLDADGYRRALAHVDTAGHYGFAPQLEADHVAEMARAWMLERYGDAAYENGYQVVTTILGTQQRAANQALRSGLQAYDRRHGFRGPIGRLPDTELGDQVQLRARLRALPTAADLLPAVRLSSGQYLSAAGPINLGDRSADRFGARWQPRSGDVVYLSQGADGWRLAQLPQVEGAFVALRPGTGAITALVGGYDFNRSRFNRALQAQRQPGSTFKPFIYAAALATGYTAASIINDAPVAFPAETPDGYWRPENYTGRFYGPTRLREALAQSRNLVSVRLLNAVGVDFTRRYCLRFGFAAERLPPNLSLALGTASVTPLELAAGYAVIANGGFRVNPYVVERVLDSQGQVLWQAPQVVSCEADCEVDPAATDAVTHAPRVLPATDAYILNSMLRDVIDHGTAVRAKTLGRADLAGKTGTTNDERDAWFAGFNSHLLATAWVGFDQPQSLGKGETGARAALPIWMNFMSAILPELPVGSPPAPAGLVALRIDRHSGQRTADSGPDTLFEWFSADRLPAILATQTPPPETPTPARESNLF</sequence>
<evidence type="ECO:0000259" key="19">
    <source>
        <dbReference type="Pfam" id="PF00905"/>
    </source>
</evidence>
<dbReference type="Pfam" id="PF00905">
    <property type="entry name" value="Transpeptidase"/>
    <property type="match status" value="1"/>
</dbReference>
<evidence type="ECO:0000313" key="21">
    <source>
        <dbReference type="EMBL" id="ANX03586.1"/>
    </source>
</evidence>
<keyword evidence="10" id="KW-0378">Hydrolase</keyword>
<dbReference type="Gene3D" id="1.10.3810.10">
    <property type="entry name" value="Biosynthetic peptidoglycan transglycosylase-like"/>
    <property type="match status" value="1"/>
</dbReference>
<evidence type="ECO:0000256" key="18">
    <source>
        <dbReference type="ARBA" id="ARBA00049902"/>
    </source>
</evidence>
<dbReference type="InterPro" id="IPR001264">
    <property type="entry name" value="Glyco_trans_51"/>
</dbReference>
<dbReference type="PANTHER" id="PTHR32282:SF27">
    <property type="entry name" value="PENICILLIN-BINDING PROTEIN 1A"/>
    <property type="match status" value="1"/>
</dbReference>
<dbReference type="InParanoid" id="A0A1B1YS18"/>
<dbReference type="InterPro" id="IPR036950">
    <property type="entry name" value="PBP_transglycosylase"/>
</dbReference>
<keyword evidence="15" id="KW-0511">Multifunctional enzyme</keyword>
<dbReference type="EMBL" id="CP014671">
    <property type="protein sequence ID" value="ANX03586.1"/>
    <property type="molecule type" value="Genomic_DNA"/>
</dbReference>
<dbReference type="SUPFAM" id="SSF56601">
    <property type="entry name" value="beta-lactamase/transpeptidase-like"/>
    <property type="match status" value="1"/>
</dbReference>
<dbReference type="STRING" id="1810504.PG2T_04835"/>
<name>A0A1B1YS18_9GAMM</name>
<evidence type="ECO:0000256" key="16">
    <source>
        <dbReference type="ARBA" id="ARBA00023316"/>
    </source>
</evidence>
<evidence type="ECO:0000256" key="4">
    <source>
        <dbReference type="ARBA" id="ARBA00007739"/>
    </source>
</evidence>
<evidence type="ECO:0000256" key="11">
    <source>
        <dbReference type="ARBA" id="ARBA00022960"/>
    </source>
</evidence>
<dbReference type="GO" id="GO:0009252">
    <property type="term" value="P:peptidoglycan biosynthetic process"/>
    <property type="evidence" value="ECO:0007669"/>
    <property type="project" value="UniProtKB-UniPathway"/>
</dbReference>
<keyword evidence="11" id="KW-0133">Cell shape</keyword>
<evidence type="ECO:0000313" key="22">
    <source>
        <dbReference type="Proteomes" id="UP000092952"/>
    </source>
</evidence>
<evidence type="ECO:0000256" key="12">
    <source>
        <dbReference type="ARBA" id="ARBA00022984"/>
    </source>
</evidence>
<evidence type="ECO:0000256" key="14">
    <source>
        <dbReference type="ARBA" id="ARBA00023136"/>
    </source>
</evidence>
<evidence type="ECO:0000256" key="7">
    <source>
        <dbReference type="ARBA" id="ARBA00022676"/>
    </source>
</evidence>
<dbReference type="GO" id="GO:0071555">
    <property type="term" value="P:cell wall organization"/>
    <property type="evidence" value="ECO:0007669"/>
    <property type="project" value="UniProtKB-KW"/>
</dbReference>
<keyword evidence="16" id="KW-0961">Cell wall biogenesis/degradation</keyword>
<comment type="similarity">
    <text evidence="3">In the C-terminal section; belongs to the transpeptidase family.</text>
</comment>
<evidence type="ECO:0000256" key="10">
    <source>
        <dbReference type="ARBA" id="ARBA00022801"/>
    </source>
</evidence>
<dbReference type="EC" id="2.4.99.28" evidence="17"/>
<comment type="subcellular location">
    <subcellularLocation>
        <location evidence="1">Membrane</location>
    </subcellularLocation>
</comment>
<dbReference type="GO" id="GO:0008658">
    <property type="term" value="F:penicillin binding"/>
    <property type="evidence" value="ECO:0007669"/>
    <property type="project" value="InterPro"/>
</dbReference>
<dbReference type="GO" id="GO:0016020">
    <property type="term" value="C:membrane"/>
    <property type="evidence" value="ECO:0007669"/>
    <property type="project" value="UniProtKB-SubCell"/>
</dbReference>
<dbReference type="NCBIfam" id="TIGR02074">
    <property type="entry name" value="PBP_1a_fam"/>
    <property type="match status" value="1"/>
</dbReference>
<keyword evidence="14" id="KW-0472">Membrane</keyword>
<proteinExistence type="inferred from homology"/>
<dbReference type="Pfam" id="PF00912">
    <property type="entry name" value="Transgly"/>
    <property type="match status" value="1"/>
</dbReference>
<dbReference type="GO" id="GO:0008360">
    <property type="term" value="P:regulation of cell shape"/>
    <property type="evidence" value="ECO:0007669"/>
    <property type="project" value="UniProtKB-KW"/>
</dbReference>
<keyword evidence="8" id="KW-0808">Transferase</keyword>
<keyword evidence="5" id="KW-0121">Carboxypeptidase</keyword>
<evidence type="ECO:0000256" key="2">
    <source>
        <dbReference type="ARBA" id="ARBA00004752"/>
    </source>
</evidence>
<feature type="domain" description="Glycosyl transferase family 51" evidence="20">
    <location>
        <begin position="2"/>
        <end position="117"/>
    </location>
</feature>
<gene>
    <name evidence="21" type="ORF">PG2T_04835</name>
</gene>
<organism evidence="21 22">
    <name type="scientific">Immundisolibacter cernigliae</name>
    <dbReference type="NCBI Taxonomy" id="1810504"/>
    <lineage>
        <taxon>Bacteria</taxon>
        <taxon>Pseudomonadati</taxon>
        <taxon>Pseudomonadota</taxon>
        <taxon>Gammaproteobacteria</taxon>
        <taxon>Immundisolibacterales</taxon>
        <taxon>Immundisolibacteraceae</taxon>
        <taxon>Immundisolibacter</taxon>
    </lineage>
</organism>
<dbReference type="InterPro" id="IPR050396">
    <property type="entry name" value="Glycosyltr_51/Transpeptidase"/>
</dbReference>
<keyword evidence="7" id="KW-0328">Glycosyltransferase</keyword>
<dbReference type="SUPFAM" id="SSF53955">
    <property type="entry name" value="Lysozyme-like"/>
    <property type="match status" value="1"/>
</dbReference>
<keyword evidence="9" id="KW-0812">Transmembrane</keyword>
<keyword evidence="13" id="KW-1133">Transmembrane helix</keyword>
<keyword evidence="6" id="KW-0645">Protease</keyword>
<dbReference type="GO" id="GO:0004180">
    <property type="term" value="F:carboxypeptidase activity"/>
    <property type="evidence" value="ECO:0007669"/>
    <property type="project" value="UniProtKB-KW"/>
</dbReference>
<dbReference type="InterPro" id="IPR001460">
    <property type="entry name" value="PCN-bd_Tpept"/>
</dbReference>
<reference evidence="22" key="1">
    <citation type="submission" date="2016-03" db="EMBL/GenBank/DDBJ databases">
        <title>Complete genome sequence of Solimmundus cernigliae, representing a novel lineage of polycyclic aromatic hydrocarbon degraders within the Gammaproteobacteria.</title>
        <authorList>
            <person name="Singleton D.R."/>
            <person name="Dickey A.N."/>
            <person name="Scholl E.H."/>
            <person name="Wright F.A."/>
            <person name="Aitken M.D."/>
        </authorList>
    </citation>
    <scope>NUCLEOTIDE SEQUENCE [LARGE SCALE GENOMIC DNA]</scope>
    <source>
        <strain evidence="22">TR3.2</strain>
    </source>
</reference>
<evidence type="ECO:0000256" key="8">
    <source>
        <dbReference type="ARBA" id="ARBA00022679"/>
    </source>
</evidence>
<dbReference type="FunCoup" id="A0A1B1YS18">
    <property type="interactions" value="321"/>
</dbReference>
<keyword evidence="12" id="KW-0573">Peptidoglycan synthesis</keyword>
<evidence type="ECO:0000256" key="5">
    <source>
        <dbReference type="ARBA" id="ARBA00022645"/>
    </source>
</evidence>
<comment type="similarity">
    <text evidence="4">In the N-terminal section; belongs to the glycosyltransferase 51 family.</text>
</comment>
<dbReference type="GO" id="GO:0030288">
    <property type="term" value="C:outer membrane-bounded periplasmic space"/>
    <property type="evidence" value="ECO:0007669"/>
    <property type="project" value="TreeGrafter"/>
</dbReference>
<evidence type="ECO:0000256" key="17">
    <source>
        <dbReference type="ARBA" id="ARBA00044770"/>
    </source>
</evidence>
<comment type="catalytic activity">
    <reaction evidence="18">
        <text>[GlcNAc-(1-&gt;4)-Mur2Ac(oyl-L-Ala-gamma-D-Glu-L-Lys-D-Ala-D-Ala)](n)-di-trans,octa-cis-undecaprenyl diphosphate + beta-D-GlcNAc-(1-&gt;4)-Mur2Ac(oyl-L-Ala-gamma-D-Glu-L-Lys-D-Ala-D-Ala)-di-trans,octa-cis-undecaprenyl diphosphate = [GlcNAc-(1-&gt;4)-Mur2Ac(oyl-L-Ala-gamma-D-Glu-L-Lys-D-Ala-D-Ala)](n+1)-di-trans,octa-cis-undecaprenyl diphosphate + di-trans,octa-cis-undecaprenyl diphosphate + H(+)</text>
        <dbReference type="Rhea" id="RHEA:23708"/>
        <dbReference type="Rhea" id="RHEA-COMP:9602"/>
        <dbReference type="Rhea" id="RHEA-COMP:9603"/>
        <dbReference type="ChEBI" id="CHEBI:15378"/>
        <dbReference type="ChEBI" id="CHEBI:58405"/>
        <dbReference type="ChEBI" id="CHEBI:60033"/>
        <dbReference type="ChEBI" id="CHEBI:78435"/>
        <dbReference type="EC" id="2.4.99.28"/>
    </reaction>
</comment>
<evidence type="ECO:0000259" key="20">
    <source>
        <dbReference type="Pfam" id="PF00912"/>
    </source>
</evidence>
<dbReference type="PANTHER" id="PTHR32282">
    <property type="entry name" value="BINDING PROTEIN TRANSPEPTIDASE, PUTATIVE-RELATED"/>
    <property type="match status" value="1"/>
</dbReference>
<evidence type="ECO:0000256" key="3">
    <source>
        <dbReference type="ARBA" id="ARBA00007090"/>
    </source>
</evidence>
<feature type="domain" description="Penicillin-binding protein transpeptidase" evidence="19">
    <location>
        <begin position="293"/>
        <end position="550"/>
    </location>
</feature>
<evidence type="ECO:0000256" key="15">
    <source>
        <dbReference type="ARBA" id="ARBA00023268"/>
    </source>
</evidence>
<evidence type="ECO:0000256" key="1">
    <source>
        <dbReference type="ARBA" id="ARBA00004370"/>
    </source>
</evidence>
<dbReference type="Gene3D" id="3.40.710.10">
    <property type="entry name" value="DD-peptidase/beta-lactamase superfamily"/>
    <property type="match status" value="2"/>
</dbReference>
<keyword evidence="22" id="KW-1185">Reference proteome</keyword>
<dbReference type="GO" id="GO:0008955">
    <property type="term" value="F:peptidoglycan glycosyltransferase activity"/>
    <property type="evidence" value="ECO:0007669"/>
    <property type="project" value="UniProtKB-EC"/>
</dbReference>
<dbReference type="GO" id="GO:0006508">
    <property type="term" value="P:proteolysis"/>
    <property type="evidence" value="ECO:0007669"/>
    <property type="project" value="UniProtKB-KW"/>
</dbReference>
<dbReference type="InterPro" id="IPR012338">
    <property type="entry name" value="Beta-lactam/transpept-like"/>
</dbReference>
<evidence type="ECO:0000256" key="13">
    <source>
        <dbReference type="ARBA" id="ARBA00022989"/>
    </source>
</evidence>
<protein>
    <recommendedName>
        <fullName evidence="17">peptidoglycan glycosyltransferase</fullName>
        <ecNumber evidence="17">2.4.99.28</ecNumber>
    </recommendedName>
</protein>
<dbReference type="UniPathway" id="UPA00219"/>
<comment type="pathway">
    <text evidence="2">Cell wall biogenesis; peptidoglycan biosynthesis.</text>
</comment>
<evidence type="ECO:0000256" key="6">
    <source>
        <dbReference type="ARBA" id="ARBA00022670"/>
    </source>
</evidence>
<accession>A0A1B1YS18</accession>
<dbReference type="InterPro" id="IPR023346">
    <property type="entry name" value="Lysozyme-like_dom_sf"/>
</dbReference>
<dbReference type="KEGG" id="gbi:PG2T_04835"/>
<dbReference type="Proteomes" id="UP000092952">
    <property type="component" value="Chromosome"/>
</dbReference>